<gene>
    <name evidence="1" type="ORF">DIURU_001408</name>
</gene>
<dbReference type="RefSeq" id="XP_034013765.1">
    <property type="nucleotide sequence ID" value="XM_034153948.1"/>
</dbReference>
<evidence type="ECO:0000313" key="1">
    <source>
        <dbReference type="EMBL" id="KAA8905605.1"/>
    </source>
</evidence>
<reference evidence="1 2" key="1">
    <citation type="submission" date="2019-07" db="EMBL/GenBank/DDBJ databases">
        <title>Genome assembly of two rare yeast pathogens: Diutina rugosa and Trichomonascus ciferrii.</title>
        <authorList>
            <person name="Mixao V."/>
            <person name="Saus E."/>
            <person name="Hansen A."/>
            <person name="Lass-Flor C."/>
            <person name="Gabaldon T."/>
        </authorList>
    </citation>
    <scope>NUCLEOTIDE SEQUENCE [LARGE SCALE GENOMIC DNA]</scope>
    <source>
        <strain evidence="1 2">CBS 613</strain>
    </source>
</reference>
<name>A0A642V0Y0_DIURU</name>
<sequence length="582" mass="65501">MARFEDLPREIQRQIYSLLDVPSICRAYVAFAPHPCVGPAANCLQTRVVAVSLDATERCPYKVTFDVLAQLPPCDVKVTTTVKMWRLTAHQLNQVEVKSLDVTISGDGIYRDNGKWFEKEMQNLKHPINNLEVINVTFDASYISEGIGSLTAKDCLIYNMRSLATDASLQRLRIENCQINGFYLPQTLTDVTLINASSDNVSWQLPNLRNVEVDSHYDNLPWNQVEELTIYNSMPNYSRLDNVRDLKIKKLNSWLQFEGVYCPNLKKLELDRDHSLELLEVFEDNDVSNLLEASQKRGITELLAVDYSVSNLDHFQSLRIVEMSLYEPMTDQLKLPQTLEKLTLCTSEPVTGIPEQIKEFILWSNMIDVSISSSGLREADLINVRNASIHCPQLVSLSVHVADKLELDTPKVKGAHVSLANYADNAHILELPGVSSVTLKKCAIDSLRFGRILESLDIHNCEINDVEVEAIRVLVKRSVIHNSTNIVADDVEFENTALGRRNNTSVKCRELYTSGTPLLDSELNHGIERLMVSSPWKKQSSRRPGHVLGCRAFAGCSTLQRLTIVGVFIDCTKSALSLSQRQ</sequence>
<organism evidence="1 2">
    <name type="scientific">Diutina rugosa</name>
    <name type="common">Yeast</name>
    <name type="synonym">Candida rugosa</name>
    <dbReference type="NCBI Taxonomy" id="5481"/>
    <lineage>
        <taxon>Eukaryota</taxon>
        <taxon>Fungi</taxon>
        <taxon>Dikarya</taxon>
        <taxon>Ascomycota</taxon>
        <taxon>Saccharomycotina</taxon>
        <taxon>Pichiomycetes</taxon>
        <taxon>Debaryomycetaceae</taxon>
        <taxon>Diutina</taxon>
    </lineage>
</organism>
<protein>
    <submittedName>
        <fullName evidence="1">Uncharacterized protein</fullName>
    </submittedName>
</protein>
<dbReference type="InterPro" id="IPR032675">
    <property type="entry name" value="LRR_dom_sf"/>
</dbReference>
<dbReference type="GeneID" id="54780061"/>
<dbReference type="EMBL" id="SWFT01000044">
    <property type="protein sequence ID" value="KAA8905605.1"/>
    <property type="molecule type" value="Genomic_DNA"/>
</dbReference>
<dbReference type="VEuPathDB" id="FungiDB:DIURU_001408"/>
<evidence type="ECO:0000313" key="2">
    <source>
        <dbReference type="Proteomes" id="UP000449547"/>
    </source>
</evidence>
<proteinExistence type="predicted"/>
<dbReference type="SUPFAM" id="SSF52047">
    <property type="entry name" value="RNI-like"/>
    <property type="match status" value="1"/>
</dbReference>
<accession>A0A642V0Y0</accession>
<comment type="caution">
    <text evidence="1">The sequence shown here is derived from an EMBL/GenBank/DDBJ whole genome shotgun (WGS) entry which is preliminary data.</text>
</comment>
<dbReference type="Gene3D" id="3.80.10.10">
    <property type="entry name" value="Ribonuclease Inhibitor"/>
    <property type="match status" value="1"/>
</dbReference>
<dbReference type="AlphaFoldDB" id="A0A642V0Y0"/>
<keyword evidence="2" id="KW-1185">Reference proteome</keyword>
<dbReference type="Proteomes" id="UP000449547">
    <property type="component" value="Unassembled WGS sequence"/>
</dbReference>